<dbReference type="AlphaFoldDB" id="A0A9P1J4L8"/>
<name>A0A9P1J4L8_9PELO</name>
<comment type="caution">
    <text evidence="1">The sequence shown here is derived from an EMBL/GenBank/DDBJ whole genome shotgun (WGS) entry which is preliminary data.</text>
</comment>
<reference evidence="1" key="1">
    <citation type="submission" date="2022-11" db="EMBL/GenBank/DDBJ databases">
        <authorList>
            <person name="Kikuchi T."/>
        </authorList>
    </citation>
    <scope>NUCLEOTIDE SEQUENCE</scope>
    <source>
        <strain evidence="1">PS1010</strain>
    </source>
</reference>
<dbReference type="EMBL" id="CANHGI010000006">
    <property type="protein sequence ID" value="CAI5456622.1"/>
    <property type="molecule type" value="Genomic_DNA"/>
</dbReference>
<gene>
    <name evidence="1" type="ORF">CAMP_LOCUS19259</name>
</gene>
<proteinExistence type="predicted"/>
<evidence type="ECO:0000313" key="1">
    <source>
        <dbReference type="EMBL" id="CAI5456622.1"/>
    </source>
</evidence>
<dbReference type="Proteomes" id="UP001152747">
    <property type="component" value="Unassembled WGS sequence"/>
</dbReference>
<accession>A0A9P1J4L8</accession>
<keyword evidence="2" id="KW-1185">Reference proteome</keyword>
<protein>
    <submittedName>
        <fullName evidence="1">Uncharacterized protein</fullName>
    </submittedName>
</protein>
<sequence>MEQHTTRYFAKSNFWMFSIKFKNIITVPKLQYSRSSTTNFNFQFERHDVPNGYTHKNDNGGRQNENLSITVSKLQYSLIIPLQNSNRKKLCRENQTIQEERSLWDQQNSQQNSTDFHIDFSRNKFFFENIDFFQSFQNCFQASKNPSC</sequence>
<organism evidence="1 2">
    <name type="scientific">Caenorhabditis angaria</name>
    <dbReference type="NCBI Taxonomy" id="860376"/>
    <lineage>
        <taxon>Eukaryota</taxon>
        <taxon>Metazoa</taxon>
        <taxon>Ecdysozoa</taxon>
        <taxon>Nematoda</taxon>
        <taxon>Chromadorea</taxon>
        <taxon>Rhabditida</taxon>
        <taxon>Rhabditina</taxon>
        <taxon>Rhabditomorpha</taxon>
        <taxon>Rhabditoidea</taxon>
        <taxon>Rhabditidae</taxon>
        <taxon>Peloderinae</taxon>
        <taxon>Caenorhabditis</taxon>
    </lineage>
</organism>
<evidence type="ECO:0000313" key="2">
    <source>
        <dbReference type="Proteomes" id="UP001152747"/>
    </source>
</evidence>